<evidence type="ECO:0008006" key="4">
    <source>
        <dbReference type="Google" id="ProtNLM"/>
    </source>
</evidence>
<reference evidence="2 3" key="1">
    <citation type="submission" date="2011-11" db="EMBL/GenBank/DDBJ databases">
        <title>Complete sequence of Granulicella mallensis MP5ACTX8.</title>
        <authorList>
            <consortium name="US DOE Joint Genome Institute"/>
            <person name="Lucas S."/>
            <person name="Copeland A."/>
            <person name="Lapidus A."/>
            <person name="Cheng J.-F."/>
            <person name="Goodwin L."/>
            <person name="Pitluck S."/>
            <person name="Peters L."/>
            <person name="Lu M."/>
            <person name="Detter J.C."/>
            <person name="Han C."/>
            <person name="Tapia R."/>
            <person name="Land M."/>
            <person name="Hauser L."/>
            <person name="Kyrpides N."/>
            <person name="Ivanova N."/>
            <person name="Mikhailova N."/>
            <person name="Pagani I."/>
            <person name="Rawat S."/>
            <person name="Mannisto M."/>
            <person name="Haggblom M."/>
            <person name="Woyke T."/>
        </authorList>
    </citation>
    <scope>NUCLEOTIDE SEQUENCE [LARGE SCALE GENOMIC DNA]</scope>
    <source>
        <strain evidence="3">ATCC BAA-1857 / DSM 23137 / MP5ACTX8</strain>
    </source>
</reference>
<dbReference type="STRING" id="682795.AciX8_3259"/>
<sequence>MSTFQSNVVTATRSNKISSDVKAPGFGSLDPKSMTSVSALKGTSGAVAGIVTDPPSGNGSQALILQKARKELIAEGDSSRELQAGSHLEKVAKVYTLEAVDEIHLKSTGKIVIDAQQISLFSGTGTDFIDISPGAITIKSGKVYINPGQGGHAQGTPAAPAPPDAAS</sequence>
<feature type="compositionally biased region" description="Polar residues" evidence="1">
    <location>
        <begin position="1"/>
        <end position="18"/>
    </location>
</feature>
<feature type="region of interest" description="Disordered" evidence="1">
    <location>
        <begin position="1"/>
        <end position="31"/>
    </location>
</feature>
<evidence type="ECO:0000313" key="2">
    <source>
        <dbReference type="EMBL" id="AEU37560.1"/>
    </source>
</evidence>
<evidence type="ECO:0000313" key="3">
    <source>
        <dbReference type="Proteomes" id="UP000007113"/>
    </source>
</evidence>
<dbReference type="RefSeq" id="WP_014266434.1">
    <property type="nucleotide sequence ID" value="NC_016631.1"/>
</dbReference>
<dbReference type="Proteomes" id="UP000007113">
    <property type="component" value="Chromosome"/>
</dbReference>
<organism evidence="2 3">
    <name type="scientific">Granulicella mallensis (strain ATCC BAA-1857 / DSM 23137 / MP5ACTX8)</name>
    <dbReference type="NCBI Taxonomy" id="682795"/>
    <lineage>
        <taxon>Bacteria</taxon>
        <taxon>Pseudomonadati</taxon>
        <taxon>Acidobacteriota</taxon>
        <taxon>Terriglobia</taxon>
        <taxon>Terriglobales</taxon>
        <taxon>Acidobacteriaceae</taxon>
        <taxon>Granulicella</taxon>
    </lineage>
</organism>
<proteinExistence type="predicted"/>
<name>G8NU04_GRAMM</name>
<keyword evidence="3" id="KW-1185">Reference proteome</keyword>
<gene>
    <name evidence="2" type="ordered locus">AciX8_3259</name>
</gene>
<dbReference type="OrthoDB" id="126693at2"/>
<dbReference type="AlphaFoldDB" id="G8NU04"/>
<accession>G8NU04</accession>
<dbReference type="EMBL" id="CP003130">
    <property type="protein sequence ID" value="AEU37560.1"/>
    <property type="molecule type" value="Genomic_DNA"/>
</dbReference>
<dbReference type="HOGENOM" id="CLU_1592246_0_0_0"/>
<dbReference type="KEGG" id="gma:AciX8_3259"/>
<evidence type="ECO:0000256" key="1">
    <source>
        <dbReference type="SAM" id="MobiDB-lite"/>
    </source>
</evidence>
<protein>
    <recommendedName>
        <fullName evidence="4">Rhs element Vgr protein</fullName>
    </recommendedName>
</protein>
<feature type="region of interest" description="Disordered" evidence="1">
    <location>
        <begin position="146"/>
        <end position="167"/>
    </location>
</feature>